<reference evidence="1" key="1">
    <citation type="journal article" date="2014" name="Int. J. Syst. Evol. Microbiol.">
        <title>Complete genome sequence of Corynebacterium casei LMG S-19264T (=DSM 44701T), isolated from a smear-ripened cheese.</title>
        <authorList>
            <consortium name="US DOE Joint Genome Institute (JGI-PGF)"/>
            <person name="Walter F."/>
            <person name="Albersmeier A."/>
            <person name="Kalinowski J."/>
            <person name="Ruckert C."/>
        </authorList>
    </citation>
    <scope>NUCLEOTIDE SEQUENCE</scope>
    <source>
        <strain evidence="1">KCTC 22164</strain>
    </source>
</reference>
<evidence type="ECO:0000313" key="1">
    <source>
        <dbReference type="EMBL" id="GGW84938.1"/>
    </source>
</evidence>
<dbReference type="Proteomes" id="UP000631300">
    <property type="component" value="Unassembled WGS sequence"/>
</dbReference>
<keyword evidence="2" id="KW-1185">Reference proteome</keyword>
<dbReference type="Pfam" id="PF22817">
    <property type="entry name" value="ApeP-like"/>
    <property type="match status" value="1"/>
</dbReference>
<dbReference type="InterPro" id="IPR029069">
    <property type="entry name" value="HotDog_dom_sf"/>
</dbReference>
<evidence type="ECO:0000313" key="2">
    <source>
        <dbReference type="Proteomes" id="UP000631300"/>
    </source>
</evidence>
<dbReference type="SUPFAM" id="SSF54637">
    <property type="entry name" value="Thioesterase/thiol ester dehydrase-isomerase"/>
    <property type="match status" value="1"/>
</dbReference>
<comment type="caution">
    <text evidence="1">The sequence shown here is derived from an EMBL/GenBank/DDBJ whole genome shotgun (WGS) entry which is preliminary data.</text>
</comment>
<gene>
    <name evidence="1" type="ORF">GCM10007391_18420</name>
</gene>
<reference evidence="1" key="2">
    <citation type="submission" date="2020-09" db="EMBL/GenBank/DDBJ databases">
        <authorList>
            <person name="Sun Q."/>
            <person name="Kim S."/>
        </authorList>
    </citation>
    <scope>NUCLEOTIDE SEQUENCE</scope>
    <source>
        <strain evidence="1">KCTC 22164</strain>
    </source>
</reference>
<dbReference type="InterPro" id="IPR016776">
    <property type="entry name" value="ApeP-like_dehydratase"/>
</dbReference>
<dbReference type="EMBL" id="BMXP01000003">
    <property type="protein sequence ID" value="GGW84938.1"/>
    <property type="molecule type" value="Genomic_DNA"/>
</dbReference>
<name>A0A918JJU1_9ALTE</name>
<organism evidence="1 2">
    <name type="scientific">Alteromonas halophila</name>
    <dbReference type="NCBI Taxonomy" id="516698"/>
    <lineage>
        <taxon>Bacteria</taxon>
        <taxon>Pseudomonadati</taxon>
        <taxon>Pseudomonadota</taxon>
        <taxon>Gammaproteobacteria</taxon>
        <taxon>Alteromonadales</taxon>
        <taxon>Alteromonadaceae</taxon>
        <taxon>Alteromonas/Salinimonas group</taxon>
        <taxon>Alteromonas</taxon>
    </lineage>
</organism>
<protein>
    <submittedName>
        <fullName evidence="1">3-hydroxydecanoyl-ACP dehydratase</fullName>
    </submittedName>
</protein>
<dbReference type="PIRSF" id="PIRSF020565">
    <property type="entry name" value="3Ho_Ac_ACP_DH_prd"/>
    <property type="match status" value="1"/>
</dbReference>
<dbReference type="AlphaFoldDB" id="A0A918JJU1"/>
<dbReference type="Gene3D" id="3.10.129.10">
    <property type="entry name" value="Hotdog Thioesterase"/>
    <property type="match status" value="1"/>
</dbReference>
<proteinExistence type="predicted"/>
<accession>A0A918JJU1</accession>
<sequence length="154" mass="16748">MTDRFDPRILELIPHRPPMLLVNRIVSVSIKASSALVYIDEDAPFFEPGKGVPAWVGLEYMGQTAALIAGHGLQQGLIEPHLGFLLGTRAYKSTCDYFAPGATLKVACTESVATDDGLAKFSCQITLADSHAAEEEWLATASLSVFRRPLDKKD</sequence>
<dbReference type="RefSeq" id="WP_189405624.1">
    <property type="nucleotide sequence ID" value="NZ_BMXP01000003.1"/>
</dbReference>